<dbReference type="RefSeq" id="WP_033090640.1">
    <property type="nucleotide sequence ID" value="NZ_AP017900.1"/>
</dbReference>
<reference evidence="2 5" key="3">
    <citation type="submission" date="2016-10" db="EMBL/GenBank/DDBJ databases">
        <title>Genome sequence of Nocardia seriolae strain EM150506, isolated from Anguila japonica.</title>
        <authorList>
            <person name="Han H.-J."/>
        </authorList>
    </citation>
    <scope>NUCLEOTIDE SEQUENCE [LARGE SCALE GENOMIC DNA]</scope>
    <source>
        <strain evidence="2 5">EM150506</strain>
    </source>
</reference>
<evidence type="ECO:0000313" key="3">
    <source>
        <dbReference type="EMBL" id="GAP32221.1"/>
    </source>
</evidence>
<dbReference type="EMBL" id="CP017839">
    <property type="protein sequence ID" value="APA96324.1"/>
    <property type="molecule type" value="Genomic_DNA"/>
</dbReference>
<dbReference type="KEGG" id="nsr:NS506_02258"/>
<dbReference type="GeneID" id="93372992"/>
<accession>A0A0B8NET5</accession>
<reference evidence="4" key="1">
    <citation type="submission" date="2015-07" db="EMBL/GenBank/DDBJ databases">
        <title>Nocardia seriolae U-1 whole genome shotgun sequence.</title>
        <authorList>
            <person name="Imajoh M."/>
            <person name="Fukumoto Y."/>
            <person name="Sukeda M."/>
            <person name="Yamane J."/>
            <person name="Yamasaki K."/>
            <person name="Shimizu M."/>
            <person name="Ohnishi K."/>
            <person name="Oshima S."/>
        </authorList>
    </citation>
    <scope>NUCLEOTIDE SEQUENCE [LARGE SCALE GENOMIC DNA]</scope>
    <source>
        <strain evidence="4">U-1</strain>
    </source>
</reference>
<feature type="domain" description="Alanine dehydrogenase/pyridine nucleotide transhydrogenase NAD(H)-binding" evidence="1">
    <location>
        <begin position="13"/>
        <end position="88"/>
    </location>
</feature>
<protein>
    <submittedName>
        <fullName evidence="2">NAD(P)(+) transhydrogenase (Re/Si-specific)</fullName>
        <ecNumber evidence="2">1.6.1.2</ecNumber>
    </submittedName>
</protein>
<reference evidence="3 4" key="2">
    <citation type="journal article" date="2016" name="Genome Announc.">
        <title>Draft Genome Sequence of Erythromycin- and Oxytetracycline-Sensitive Nocardia seriolae Strain U-1 (NBRC 110359).</title>
        <authorList>
            <person name="Imajoh M."/>
            <person name="Sukeda M."/>
            <person name="Shimizu M."/>
            <person name="Yamane J."/>
            <person name="Ohnishi K."/>
            <person name="Oshima S."/>
        </authorList>
    </citation>
    <scope>NUCLEOTIDE SEQUENCE [LARGE SCALE GENOMIC DNA]</scope>
    <source>
        <strain evidence="3 4">U-1</strain>
    </source>
</reference>
<evidence type="ECO:0000313" key="2">
    <source>
        <dbReference type="EMBL" id="APA96324.1"/>
    </source>
</evidence>
<dbReference type="InterPro" id="IPR007698">
    <property type="entry name" value="AlaDH/PNT_NAD(H)-bd"/>
</dbReference>
<dbReference type="GO" id="GO:0016491">
    <property type="term" value="F:oxidoreductase activity"/>
    <property type="evidence" value="ECO:0007669"/>
    <property type="project" value="UniProtKB-KW"/>
</dbReference>
<dbReference type="EC" id="1.6.1.2" evidence="2"/>
<evidence type="ECO:0000259" key="1">
    <source>
        <dbReference type="Pfam" id="PF01262"/>
    </source>
</evidence>
<evidence type="ECO:0000313" key="5">
    <source>
        <dbReference type="Proteomes" id="UP000180166"/>
    </source>
</evidence>
<evidence type="ECO:0000313" key="4">
    <source>
        <dbReference type="Proteomes" id="UP000037179"/>
    </source>
</evidence>
<dbReference type="Proteomes" id="UP000037179">
    <property type="component" value="Unassembled WGS sequence"/>
</dbReference>
<proteinExistence type="predicted"/>
<sequence length="94" mass="9661">MDEGAAAALNAAWDELLVREGLQALPAGAVVVDLTARSGGNCVVTCVDSMVKASNDITVIHRSNFPSFQPHVASCEYGAAAAAAILRYSAADII</sequence>
<dbReference type="EMBL" id="BBYQ01000147">
    <property type="protein sequence ID" value="GAP32221.1"/>
    <property type="molecule type" value="Genomic_DNA"/>
</dbReference>
<keyword evidence="2" id="KW-0560">Oxidoreductase</keyword>
<dbReference type="Pfam" id="PF01262">
    <property type="entry name" value="AlaDh_PNT_C"/>
    <property type="match status" value="1"/>
</dbReference>
<organism evidence="2 5">
    <name type="scientific">Nocardia seriolae</name>
    <dbReference type="NCBI Taxonomy" id="37332"/>
    <lineage>
        <taxon>Bacteria</taxon>
        <taxon>Bacillati</taxon>
        <taxon>Actinomycetota</taxon>
        <taxon>Actinomycetes</taxon>
        <taxon>Mycobacteriales</taxon>
        <taxon>Nocardiaceae</taxon>
        <taxon>Nocardia</taxon>
    </lineage>
</organism>
<name>A0A0B8NET5_9NOCA</name>
<dbReference type="Gene3D" id="3.40.50.720">
    <property type="entry name" value="NAD(P)-binding Rossmann-like Domain"/>
    <property type="match status" value="2"/>
</dbReference>
<dbReference type="Proteomes" id="UP000180166">
    <property type="component" value="Chromosome"/>
</dbReference>
<gene>
    <name evidence="2" type="primary">pntA</name>
    <name evidence="2" type="ORF">NS506_02258</name>
    <name evidence="3" type="ORF">NSK11_contig00147-0002</name>
</gene>
<keyword evidence="4" id="KW-1185">Reference proteome</keyword>
<dbReference type="OrthoDB" id="9804592at2"/>
<dbReference type="AlphaFoldDB" id="A0A0B8NET5"/>